<dbReference type="PROSITE" id="PS51063">
    <property type="entry name" value="HTH_CRP_2"/>
    <property type="match status" value="1"/>
</dbReference>
<dbReference type="SMART" id="SM00419">
    <property type="entry name" value="HTH_CRP"/>
    <property type="match status" value="1"/>
</dbReference>
<dbReference type="SMART" id="SM00100">
    <property type="entry name" value="cNMP"/>
    <property type="match status" value="1"/>
</dbReference>
<dbReference type="GO" id="GO:0005829">
    <property type="term" value="C:cytosol"/>
    <property type="evidence" value="ECO:0007669"/>
    <property type="project" value="TreeGrafter"/>
</dbReference>
<dbReference type="InterPro" id="IPR050397">
    <property type="entry name" value="Env_Response_Regulators"/>
</dbReference>
<dbReference type="Gene3D" id="1.10.10.10">
    <property type="entry name" value="Winged helix-like DNA-binding domain superfamily/Winged helix DNA-binding domain"/>
    <property type="match status" value="1"/>
</dbReference>
<dbReference type="CDD" id="cd00038">
    <property type="entry name" value="CAP_ED"/>
    <property type="match status" value="1"/>
</dbReference>
<dbReference type="PANTHER" id="PTHR24567:SF26">
    <property type="entry name" value="REGULATORY PROTEIN YEIL"/>
    <property type="match status" value="1"/>
</dbReference>
<protein>
    <submittedName>
        <fullName evidence="6">Crp-like helix-turn-helix domain-containing protein</fullName>
    </submittedName>
</protein>
<dbReference type="InterPro" id="IPR000595">
    <property type="entry name" value="cNMP-bd_dom"/>
</dbReference>
<dbReference type="PANTHER" id="PTHR24567">
    <property type="entry name" value="CRP FAMILY TRANSCRIPTIONAL REGULATORY PROTEIN"/>
    <property type="match status" value="1"/>
</dbReference>
<dbReference type="Pfam" id="PF00027">
    <property type="entry name" value="cNMP_binding"/>
    <property type="match status" value="1"/>
</dbReference>
<dbReference type="STRING" id="1121395.SAMN02745215_02622"/>
<feature type="domain" description="HTH crp-type" evidence="5">
    <location>
        <begin position="143"/>
        <end position="216"/>
    </location>
</feature>
<dbReference type="GO" id="GO:0003677">
    <property type="term" value="F:DNA binding"/>
    <property type="evidence" value="ECO:0007669"/>
    <property type="project" value="UniProtKB-KW"/>
</dbReference>
<evidence type="ECO:0000313" key="7">
    <source>
        <dbReference type="Proteomes" id="UP000184010"/>
    </source>
</evidence>
<proteinExistence type="predicted"/>
<dbReference type="Pfam" id="PF13545">
    <property type="entry name" value="HTH_Crp_2"/>
    <property type="match status" value="1"/>
</dbReference>
<dbReference type="SUPFAM" id="SSF46785">
    <property type="entry name" value="Winged helix' DNA-binding domain"/>
    <property type="match status" value="1"/>
</dbReference>
<dbReference type="SUPFAM" id="SSF51206">
    <property type="entry name" value="cAMP-binding domain-like"/>
    <property type="match status" value="1"/>
</dbReference>
<organism evidence="6 7">
    <name type="scientific">Desulfitobacterium chlororespirans DSM 11544</name>
    <dbReference type="NCBI Taxonomy" id="1121395"/>
    <lineage>
        <taxon>Bacteria</taxon>
        <taxon>Bacillati</taxon>
        <taxon>Bacillota</taxon>
        <taxon>Clostridia</taxon>
        <taxon>Eubacteriales</taxon>
        <taxon>Desulfitobacteriaceae</taxon>
        <taxon>Desulfitobacterium</taxon>
    </lineage>
</organism>
<dbReference type="InterPro" id="IPR012318">
    <property type="entry name" value="HTH_CRP"/>
</dbReference>
<dbReference type="InterPro" id="IPR014710">
    <property type="entry name" value="RmlC-like_jellyroll"/>
</dbReference>
<reference evidence="7" key="1">
    <citation type="submission" date="2016-12" db="EMBL/GenBank/DDBJ databases">
        <authorList>
            <person name="Varghese N."/>
            <person name="Submissions S."/>
        </authorList>
    </citation>
    <scope>NUCLEOTIDE SEQUENCE [LARGE SCALE GENOMIC DNA]</scope>
    <source>
        <strain evidence="7">DSM 11544</strain>
    </source>
</reference>
<feature type="domain" description="Cyclic nucleotide-binding" evidence="4">
    <location>
        <begin position="10"/>
        <end position="104"/>
    </location>
</feature>
<dbReference type="Gene3D" id="2.60.120.10">
    <property type="entry name" value="Jelly Rolls"/>
    <property type="match status" value="1"/>
</dbReference>
<dbReference type="InterPro" id="IPR036390">
    <property type="entry name" value="WH_DNA-bd_sf"/>
</dbReference>
<keyword evidence="3" id="KW-0804">Transcription</keyword>
<evidence type="ECO:0000256" key="2">
    <source>
        <dbReference type="ARBA" id="ARBA00023125"/>
    </source>
</evidence>
<keyword evidence="7" id="KW-1185">Reference proteome</keyword>
<evidence type="ECO:0000259" key="4">
    <source>
        <dbReference type="PROSITE" id="PS50042"/>
    </source>
</evidence>
<dbReference type="Proteomes" id="UP000184010">
    <property type="component" value="Unassembled WGS sequence"/>
</dbReference>
<dbReference type="InterPro" id="IPR018490">
    <property type="entry name" value="cNMP-bd_dom_sf"/>
</dbReference>
<dbReference type="RefSeq" id="WP_072773002.1">
    <property type="nucleotide sequence ID" value="NZ_FRDN01000008.1"/>
</dbReference>
<evidence type="ECO:0000256" key="1">
    <source>
        <dbReference type="ARBA" id="ARBA00023015"/>
    </source>
</evidence>
<evidence type="ECO:0000256" key="3">
    <source>
        <dbReference type="ARBA" id="ARBA00023163"/>
    </source>
</evidence>
<keyword evidence="2" id="KW-0238">DNA-binding</keyword>
<dbReference type="EMBL" id="FRDN01000008">
    <property type="protein sequence ID" value="SHN75123.1"/>
    <property type="molecule type" value="Genomic_DNA"/>
</dbReference>
<dbReference type="GO" id="GO:0003700">
    <property type="term" value="F:DNA-binding transcription factor activity"/>
    <property type="evidence" value="ECO:0007669"/>
    <property type="project" value="TreeGrafter"/>
</dbReference>
<gene>
    <name evidence="6" type="ORF">SAMN02745215_02622</name>
</gene>
<dbReference type="AlphaFoldDB" id="A0A1M7TWZ6"/>
<evidence type="ECO:0000259" key="5">
    <source>
        <dbReference type="PROSITE" id="PS51063"/>
    </source>
</evidence>
<sequence length="220" mass="25523">MENKKYVPWTTNMIDEDLVERILQIYMKKDYTKGQMVFKQGELSDKIYLLLKGRIEIHMVSEYGKKSILGIHEPKCLFGELILDNSPRLTTAVCLTDVTVAVLDISLSLNSDYHEKKLYKTLLYSTIYKIKIQIQQLSEQLFEEAEDRVEKLLLGLCKNFGQEKSGYIEVDIPITHQTIADLTGCSRPTVSLILKDLSKKKHIIMERNKLIFPKHERDNL</sequence>
<evidence type="ECO:0000313" key="6">
    <source>
        <dbReference type="EMBL" id="SHN75123.1"/>
    </source>
</evidence>
<dbReference type="PROSITE" id="PS50042">
    <property type="entry name" value="CNMP_BINDING_3"/>
    <property type="match status" value="1"/>
</dbReference>
<keyword evidence="1" id="KW-0805">Transcription regulation</keyword>
<name>A0A1M7TWZ6_9FIRM</name>
<dbReference type="InterPro" id="IPR036388">
    <property type="entry name" value="WH-like_DNA-bd_sf"/>
</dbReference>
<accession>A0A1M7TWZ6</accession>